<accession>T1PDN0</accession>
<feature type="coiled-coil region" evidence="1">
    <location>
        <begin position="59"/>
        <end position="154"/>
    </location>
</feature>
<proteinExistence type="evidence at transcript level"/>
<feature type="region of interest" description="Disordered" evidence="2">
    <location>
        <begin position="191"/>
        <end position="217"/>
    </location>
</feature>
<evidence type="ECO:0000256" key="1">
    <source>
        <dbReference type="SAM" id="Coils"/>
    </source>
</evidence>
<organism evidence="3">
    <name type="scientific">Musca domestica</name>
    <name type="common">House fly</name>
    <dbReference type="NCBI Taxonomy" id="7370"/>
    <lineage>
        <taxon>Eukaryota</taxon>
        <taxon>Metazoa</taxon>
        <taxon>Ecdysozoa</taxon>
        <taxon>Arthropoda</taxon>
        <taxon>Hexapoda</taxon>
        <taxon>Insecta</taxon>
        <taxon>Pterygota</taxon>
        <taxon>Neoptera</taxon>
        <taxon>Endopterygota</taxon>
        <taxon>Diptera</taxon>
        <taxon>Brachycera</taxon>
        <taxon>Muscomorpha</taxon>
        <taxon>Muscoidea</taxon>
        <taxon>Muscidae</taxon>
        <taxon>Musca</taxon>
    </lineage>
</organism>
<dbReference type="VEuPathDB" id="VectorBase:MDOMA2_003050"/>
<evidence type="ECO:0000256" key="2">
    <source>
        <dbReference type="SAM" id="MobiDB-lite"/>
    </source>
</evidence>
<evidence type="ECO:0000313" key="3">
    <source>
        <dbReference type="EMBL" id="AFP60647.1"/>
    </source>
</evidence>
<dbReference type="AlphaFoldDB" id="T1PDN0"/>
<sequence length="371" mass="43010">MYIDDEIEESMKPPLGWMLSVKCDYSTWEEQLEESRQLNYVEKKEDYDRELEDGLHGQMRAYEHNLQSLQGQVIKLRSQIKIEVEKSERILRNAKAHEKYLLAQHEENMRAKDEELEEKYRVHKGQVRHLETKLENMNEKLASLEGARQVVEAERDDLPKQLTNLREGLNADNLKQIRCLEGNIVKFFPPASPQFEEQDDGGNSEVESAPTNEALGEERMDFYDDNEKIDNGDYLNIHLVREEINNLVAEETKEGKPLCTKGPNIYGEYNYYDNDSNGKERIEEVGKAEQISLAPVPKEINSKPSMAIKTEDDKPKLTIKPLPILFYSDDDSLQRWTIKSAAWTMKPADKGGGIDKRDWAKKWSRFLKAVT</sequence>
<protein>
    <submittedName>
        <fullName evidence="3">Ezrin/radixin/moesin family</fullName>
    </submittedName>
</protein>
<reference evidence="3" key="1">
    <citation type="submission" date="2012-08" db="EMBL/GenBank/DDBJ databases">
        <title>Transcriptome of adult Musca domestica launches a platform for comparative house fly gene expression and characterization of differential gene expression among resistant and susceptible house flies.</title>
        <authorList>
            <person name="Liu N."/>
            <person name="Zhang L."/>
            <person name="Li M."/>
            <person name="Reid W."/>
        </authorList>
    </citation>
    <scope>NUCLEOTIDE SEQUENCE</scope>
    <source>
        <strain evidence="3">ALHF</strain>
        <tissue evidence="3">Whole body</tissue>
    </source>
</reference>
<dbReference type="EMBL" id="KA646018">
    <property type="protein sequence ID" value="AFP60647.1"/>
    <property type="molecule type" value="mRNA"/>
</dbReference>
<name>T1PDN0_MUSDO</name>
<keyword evidence="1" id="KW-0175">Coiled coil</keyword>